<reference evidence="2 3" key="1">
    <citation type="submission" date="2019-03" db="EMBL/GenBank/DDBJ databases">
        <title>Genomic Encyclopedia of Type Strains, Phase IV (KMG-IV): sequencing the most valuable type-strain genomes for metagenomic binning, comparative biology and taxonomic classification.</title>
        <authorList>
            <person name="Goeker M."/>
        </authorList>
    </citation>
    <scope>NUCLEOTIDE SEQUENCE [LARGE SCALE GENOMIC DNA]</scope>
    <source>
        <strain evidence="2 3">DSM 11901</strain>
    </source>
</reference>
<feature type="signal peptide" evidence="1">
    <location>
        <begin position="1"/>
        <end position="33"/>
    </location>
</feature>
<dbReference type="AlphaFoldDB" id="A0A4V3CW29"/>
<evidence type="ECO:0000256" key="1">
    <source>
        <dbReference type="SAM" id="SignalP"/>
    </source>
</evidence>
<accession>A0A4V3CW29</accession>
<sequence>MAKIGIVSQTRRGMAMAWAGVVVLSSVCTLAAAQDAPQRLQNRTTLGAGMYNMQVEVALTPQEHAIGLMHRTSMGANEGMLFVFDRPGVQCFWMKNTLIPLAVAFVADDGTIVNLDEMKPQTLDSHCSTQPVRYVLEMNTGWFKKKGVKPGQKLSGAPFGAPR</sequence>
<organism evidence="2 3">
    <name type="scientific">Aquabacterium commune</name>
    <dbReference type="NCBI Taxonomy" id="70586"/>
    <lineage>
        <taxon>Bacteria</taxon>
        <taxon>Pseudomonadati</taxon>
        <taxon>Pseudomonadota</taxon>
        <taxon>Betaproteobacteria</taxon>
        <taxon>Burkholderiales</taxon>
        <taxon>Aquabacterium</taxon>
    </lineage>
</organism>
<dbReference type="Pfam" id="PF02643">
    <property type="entry name" value="DUF192"/>
    <property type="match status" value="1"/>
</dbReference>
<gene>
    <name evidence="2" type="ORF">EV672_103330</name>
</gene>
<name>A0A4V3CW29_9BURK</name>
<evidence type="ECO:0000313" key="2">
    <source>
        <dbReference type="EMBL" id="TDP84758.1"/>
    </source>
</evidence>
<keyword evidence="1" id="KW-0732">Signal</keyword>
<proteinExistence type="predicted"/>
<comment type="caution">
    <text evidence="2">The sequence shown here is derived from an EMBL/GenBank/DDBJ whole genome shotgun (WGS) entry which is preliminary data.</text>
</comment>
<dbReference type="InterPro" id="IPR003795">
    <property type="entry name" value="DUF192"/>
</dbReference>
<dbReference type="PANTHER" id="PTHR37953">
    <property type="entry name" value="UPF0127 PROTEIN MJ1496"/>
    <property type="match status" value="1"/>
</dbReference>
<protein>
    <recommendedName>
        <fullName evidence="4">DUF192 domain-containing protein</fullName>
    </recommendedName>
</protein>
<dbReference type="PANTHER" id="PTHR37953:SF1">
    <property type="entry name" value="UPF0127 PROTEIN MJ1496"/>
    <property type="match status" value="1"/>
</dbReference>
<dbReference type="Proteomes" id="UP000294593">
    <property type="component" value="Unassembled WGS sequence"/>
</dbReference>
<feature type="chain" id="PRO_5020421631" description="DUF192 domain-containing protein" evidence="1">
    <location>
        <begin position="34"/>
        <end position="163"/>
    </location>
</feature>
<evidence type="ECO:0000313" key="3">
    <source>
        <dbReference type="Proteomes" id="UP000294593"/>
    </source>
</evidence>
<evidence type="ECO:0008006" key="4">
    <source>
        <dbReference type="Google" id="ProtNLM"/>
    </source>
</evidence>
<dbReference type="InterPro" id="IPR038695">
    <property type="entry name" value="Saro_0823-like_sf"/>
</dbReference>
<dbReference type="OrthoDB" id="5526466at2"/>
<dbReference type="EMBL" id="SNXW01000003">
    <property type="protein sequence ID" value="TDP84758.1"/>
    <property type="molecule type" value="Genomic_DNA"/>
</dbReference>
<dbReference type="Gene3D" id="2.60.120.1140">
    <property type="entry name" value="Protein of unknown function DUF192"/>
    <property type="match status" value="1"/>
</dbReference>
<keyword evidence="3" id="KW-1185">Reference proteome</keyword>